<evidence type="ECO:0000313" key="2">
    <source>
        <dbReference type="EMBL" id="OHA08498.1"/>
    </source>
</evidence>
<organism evidence="2 3">
    <name type="scientific">Candidatus Sungbacteria bacterium RIFCSPLOWO2_01_FULL_59_16</name>
    <dbReference type="NCBI Taxonomy" id="1802280"/>
    <lineage>
        <taxon>Bacteria</taxon>
        <taxon>Candidatus Sungiibacteriota</taxon>
    </lineage>
</organism>
<feature type="region of interest" description="Disordered" evidence="1">
    <location>
        <begin position="145"/>
        <end position="168"/>
    </location>
</feature>
<dbReference type="EMBL" id="MHQS01000015">
    <property type="protein sequence ID" value="OHA08498.1"/>
    <property type="molecule type" value="Genomic_DNA"/>
</dbReference>
<dbReference type="Proteomes" id="UP000176705">
    <property type="component" value="Unassembled WGS sequence"/>
</dbReference>
<comment type="caution">
    <text evidence="2">The sequence shown here is derived from an EMBL/GenBank/DDBJ whole genome shotgun (WGS) entry which is preliminary data.</text>
</comment>
<feature type="compositionally biased region" description="Gly residues" evidence="1">
    <location>
        <begin position="275"/>
        <end position="297"/>
    </location>
</feature>
<feature type="compositionally biased region" description="Acidic residues" evidence="1">
    <location>
        <begin position="158"/>
        <end position="168"/>
    </location>
</feature>
<reference evidence="2 3" key="1">
    <citation type="journal article" date="2016" name="Nat. Commun.">
        <title>Thousands of microbial genomes shed light on interconnected biogeochemical processes in an aquifer system.</title>
        <authorList>
            <person name="Anantharaman K."/>
            <person name="Brown C.T."/>
            <person name="Hug L.A."/>
            <person name="Sharon I."/>
            <person name="Castelle C.J."/>
            <person name="Probst A.J."/>
            <person name="Thomas B.C."/>
            <person name="Singh A."/>
            <person name="Wilkins M.J."/>
            <person name="Karaoz U."/>
            <person name="Brodie E.L."/>
            <person name="Williams K.H."/>
            <person name="Hubbard S.S."/>
            <person name="Banfield J.F."/>
        </authorList>
    </citation>
    <scope>NUCLEOTIDE SEQUENCE [LARGE SCALE GENOMIC DNA]</scope>
</reference>
<evidence type="ECO:0000256" key="1">
    <source>
        <dbReference type="SAM" id="MobiDB-lite"/>
    </source>
</evidence>
<feature type="compositionally biased region" description="Pro residues" evidence="1">
    <location>
        <begin position="358"/>
        <end position="395"/>
    </location>
</feature>
<accession>A0A1G2LA58</accession>
<gene>
    <name evidence="2" type="ORF">A3B37_00135</name>
</gene>
<feature type="compositionally biased region" description="Low complexity" evidence="1">
    <location>
        <begin position="341"/>
        <end position="354"/>
    </location>
</feature>
<feature type="region of interest" description="Disordered" evidence="1">
    <location>
        <begin position="268"/>
        <end position="395"/>
    </location>
</feature>
<dbReference type="AlphaFoldDB" id="A0A1G2LA58"/>
<sequence>MTLALVVASASVLLSAFEAHVINVTAKIEGCDEFKVRSKGYWKNHEEIWNPALLPQTVGGILVDDLFDGQDIFDTNDTMADRLRAQLLALKFNIASTPEVAHALVPGEDTRISELVEEADALLLEDPPASNAELEDMKDRVKSVNTAHKVSTCPPPEDPCDDRDDDHDWDFSIFGGSNGGDPSTSLVASGGDGGDPSALLGASGGDGGIIITGDACSRVEIENDINTNVTEIDVCEGDCAETESGGGDTTVIIENDNSATVINEVNSEANTGGNTANGGDGGEGGDGGSAGSAGGGEGEPEALSEEPAAPAEEPILEPVGEEPASDEPVVEETPPTPEPEATPTSAESARPAGGAPAGEPPPAETPPPAPVPEPTPPPPPPAAEPPPPSPVSEDA</sequence>
<proteinExistence type="predicted"/>
<protein>
    <submittedName>
        <fullName evidence="2">Uncharacterized protein</fullName>
    </submittedName>
</protein>
<feature type="compositionally biased region" description="Acidic residues" evidence="1">
    <location>
        <begin position="319"/>
        <end position="330"/>
    </location>
</feature>
<name>A0A1G2LA58_9BACT</name>
<evidence type="ECO:0000313" key="3">
    <source>
        <dbReference type="Proteomes" id="UP000176705"/>
    </source>
</evidence>